<organism evidence="2 3">
    <name type="scientific">Deinococcus budaensis</name>
    <dbReference type="NCBI Taxonomy" id="1665626"/>
    <lineage>
        <taxon>Bacteria</taxon>
        <taxon>Thermotogati</taxon>
        <taxon>Deinococcota</taxon>
        <taxon>Deinococci</taxon>
        <taxon>Deinococcales</taxon>
        <taxon>Deinococcaceae</taxon>
        <taxon>Deinococcus</taxon>
    </lineage>
</organism>
<dbReference type="Gene3D" id="3.90.1490.10">
    <property type="entry name" value="putative n-type atp pyrophosphatase, domain 2"/>
    <property type="match status" value="1"/>
</dbReference>
<dbReference type="RefSeq" id="WP_221269803.1">
    <property type="nucleotide sequence ID" value="NZ_JACHFN010000009.1"/>
</dbReference>
<evidence type="ECO:0000313" key="2">
    <source>
        <dbReference type="EMBL" id="MBB5235087.1"/>
    </source>
</evidence>
<evidence type="ECO:0000313" key="3">
    <source>
        <dbReference type="Proteomes" id="UP000525389"/>
    </source>
</evidence>
<protein>
    <submittedName>
        <fullName evidence="2">Uncharacterized protein (TIGR00290 family)</fullName>
    </submittedName>
</protein>
<proteinExistence type="predicted"/>
<gene>
    <name evidence="2" type="ORF">HNQ09_002535</name>
</gene>
<dbReference type="SUPFAM" id="SSF52402">
    <property type="entry name" value="Adenine nucleotide alpha hydrolases-like"/>
    <property type="match status" value="1"/>
</dbReference>
<reference evidence="2 3" key="1">
    <citation type="submission" date="2020-08" db="EMBL/GenBank/DDBJ databases">
        <title>Genomic Encyclopedia of Type Strains, Phase IV (KMG-IV): sequencing the most valuable type-strain genomes for metagenomic binning, comparative biology and taxonomic classification.</title>
        <authorList>
            <person name="Goeker M."/>
        </authorList>
    </citation>
    <scope>NUCLEOTIDE SEQUENCE [LARGE SCALE GENOMIC DNA]</scope>
    <source>
        <strain evidence="2 3">DSM 101791</strain>
    </source>
</reference>
<comment type="caution">
    <text evidence="2">The sequence shown here is derived from an EMBL/GenBank/DDBJ whole genome shotgun (WGS) entry which is preliminary data.</text>
</comment>
<evidence type="ECO:0000259" key="1">
    <source>
        <dbReference type="Pfam" id="PF01902"/>
    </source>
</evidence>
<dbReference type="Pfam" id="PF01902">
    <property type="entry name" value="Diphthami_syn_2"/>
    <property type="match status" value="1"/>
</dbReference>
<dbReference type="InterPro" id="IPR014729">
    <property type="entry name" value="Rossmann-like_a/b/a_fold"/>
</dbReference>
<sequence length="225" mass="23530">MSAAGPAAGAAPFALSWSGGKDSALALLRAQAAGGRPLALLNMLDEGGERSRSHGLRPEILEAQAAALGLPLWTARASWAGYEREFTALLRRAESAGAKSVVFGDIDLQDYRDWEERVCAAAGLRAALPLWQEPRRALVEEGLRRGLCARIVAVREDALPAGLLGRVLDPALLDEIEGLGADACGESGEYHTVVVDGPGFAAPLRLHAGAVHRAGGVATLDLRLG</sequence>
<dbReference type="CDD" id="cd01994">
    <property type="entry name" value="AANH_PF0828-like"/>
    <property type="match status" value="1"/>
</dbReference>
<keyword evidence="3" id="KW-1185">Reference proteome</keyword>
<dbReference type="EMBL" id="JACHFN010000009">
    <property type="protein sequence ID" value="MBB5235087.1"/>
    <property type="molecule type" value="Genomic_DNA"/>
</dbReference>
<dbReference type="AlphaFoldDB" id="A0A7W8LQY4"/>
<dbReference type="InterPro" id="IPR002761">
    <property type="entry name" value="Diphthami_syn_dom"/>
</dbReference>
<dbReference type="Gene3D" id="3.40.50.620">
    <property type="entry name" value="HUPs"/>
    <property type="match status" value="1"/>
</dbReference>
<feature type="domain" description="Diphthamide synthase" evidence="1">
    <location>
        <begin position="16"/>
        <end position="205"/>
    </location>
</feature>
<accession>A0A7W8LQY4</accession>
<name>A0A7W8LQY4_9DEIO</name>
<dbReference type="Proteomes" id="UP000525389">
    <property type="component" value="Unassembled WGS sequence"/>
</dbReference>